<evidence type="ECO:0000313" key="2">
    <source>
        <dbReference type="Proteomes" id="UP000828390"/>
    </source>
</evidence>
<evidence type="ECO:0000313" key="1">
    <source>
        <dbReference type="EMBL" id="KAH3863141.1"/>
    </source>
</evidence>
<keyword evidence="2" id="KW-1185">Reference proteome</keyword>
<comment type="caution">
    <text evidence="1">The sequence shown here is derived from an EMBL/GenBank/DDBJ whole genome shotgun (WGS) entry which is preliminary data.</text>
</comment>
<reference evidence="1" key="2">
    <citation type="submission" date="2020-11" db="EMBL/GenBank/DDBJ databases">
        <authorList>
            <person name="McCartney M.A."/>
            <person name="Auch B."/>
            <person name="Kono T."/>
            <person name="Mallez S."/>
            <person name="Becker A."/>
            <person name="Gohl D.M."/>
            <person name="Silverstein K.A.T."/>
            <person name="Koren S."/>
            <person name="Bechman K.B."/>
            <person name="Herman A."/>
            <person name="Abrahante J.E."/>
            <person name="Garbe J."/>
        </authorList>
    </citation>
    <scope>NUCLEOTIDE SEQUENCE</scope>
    <source>
        <strain evidence="1">Duluth1</strain>
        <tissue evidence="1">Whole animal</tissue>
    </source>
</reference>
<protein>
    <submittedName>
        <fullName evidence="1">Uncharacterized protein</fullName>
    </submittedName>
</protein>
<accession>A0A9D4LUK2</accession>
<dbReference type="Proteomes" id="UP000828390">
    <property type="component" value="Unassembled WGS sequence"/>
</dbReference>
<gene>
    <name evidence="1" type="ORF">DPMN_026119</name>
</gene>
<sequence length="79" mass="9162">MPQYTPKYSSNCDYSCIGPPTVQCNVLQTHQSTPVIVIFLYRALYSTGPVRSVTSVSNSWARWSAFLEILPLRYYRFQY</sequence>
<dbReference type="AlphaFoldDB" id="A0A9D4LUK2"/>
<organism evidence="1 2">
    <name type="scientific">Dreissena polymorpha</name>
    <name type="common">Zebra mussel</name>
    <name type="synonym">Mytilus polymorpha</name>
    <dbReference type="NCBI Taxonomy" id="45954"/>
    <lineage>
        <taxon>Eukaryota</taxon>
        <taxon>Metazoa</taxon>
        <taxon>Spiralia</taxon>
        <taxon>Lophotrochozoa</taxon>
        <taxon>Mollusca</taxon>
        <taxon>Bivalvia</taxon>
        <taxon>Autobranchia</taxon>
        <taxon>Heteroconchia</taxon>
        <taxon>Euheterodonta</taxon>
        <taxon>Imparidentia</taxon>
        <taxon>Neoheterodontei</taxon>
        <taxon>Myida</taxon>
        <taxon>Dreissenoidea</taxon>
        <taxon>Dreissenidae</taxon>
        <taxon>Dreissena</taxon>
    </lineage>
</organism>
<dbReference type="EMBL" id="JAIWYP010000002">
    <property type="protein sequence ID" value="KAH3863141.1"/>
    <property type="molecule type" value="Genomic_DNA"/>
</dbReference>
<proteinExistence type="predicted"/>
<name>A0A9D4LUK2_DREPO</name>
<reference evidence="1" key="1">
    <citation type="journal article" date="2019" name="bioRxiv">
        <title>The Genome of the Zebra Mussel, Dreissena polymorpha: A Resource for Invasive Species Research.</title>
        <authorList>
            <person name="McCartney M.A."/>
            <person name="Auch B."/>
            <person name="Kono T."/>
            <person name="Mallez S."/>
            <person name="Zhang Y."/>
            <person name="Obille A."/>
            <person name="Becker A."/>
            <person name="Abrahante J.E."/>
            <person name="Garbe J."/>
            <person name="Badalamenti J.P."/>
            <person name="Herman A."/>
            <person name="Mangelson H."/>
            <person name="Liachko I."/>
            <person name="Sullivan S."/>
            <person name="Sone E.D."/>
            <person name="Koren S."/>
            <person name="Silverstein K.A.T."/>
            <person name="Beckman K.B."/>
            <person name="Gohl D.M."/>
        </authorList>
    </citation>
    <scope>NUCLEOTIDE SEQUENCE</scope>
    <source>
        <strain evidence="1">Duluth1</strain>
        <tissue evidence="1">Whole animal</tissue>
    </source>
</reference>